<evidence type="ECO:0000313" key="1">
    <source>
        <dbReference type="EMBL" id="KER24924.1"/>
    </source>
</evidence>
<sequence length="134" mass="14725">MRSVITLLAEDVPEPAKHNHRCDKIGNHSADNLQISSLDMFRTVVPIVLDAELFSGQTLMTGGTRKTAFMNKCLPTEGSFCPGPANITTRTLDKFSLQNNFVVGVNVPPEIGKRNHWSAQQVISHLALVNNDVQ</sequence>
<accession>A0A075ABA9</accession>
<gene>
    <name evidence="1" type="ORF">T265_14317</name>
</gene>
<proteinExistence type="predicted"/>
<dbReference type="EMBL" id="KL596793">
    <property type="protein sequence ID" value="KER24924.1"/>
    <property type="molecule type" value="Genomic_DNA"/>
</dbReference>
<dbReference type="AlphaFoldDB" id="A0A075ABA9"/>
<evidence type="ECO:0000313" key="2">
    <source>
        <dbReference type="Proteomes" id="UP000054324"/>
    </source>
</evidence>
<reference evidence="1 2" key="1">
    <citation type="submission" date="2013-11" db="EMBL/GenBank/DDBJ databases">
        <title>Opisthorchis viverrini - life in the bile duct.</title>
        <authorList>
            <person name="Young N.D."/>
            <person name="Nagarajan N."/>
            <person name="Lin S.J."/>
            <person name="Korhonen P.K."/>
            <person name="Jex A.R."/>
            <person name="Hall R.S."/>
            <person name="Safavi-Hemami H."/>
            <person name="Kaewkong W."/>
            <person name="Bertrand D."/>
            <person name="Gao S."/>
            <person name="Seet Q."/>
            <person name="Wongkham S."/>
            <person name="Teh B.T."/>
            <person name="Wongkham C."/>
            <person name="Intapan P.M."/>
            <person name="Maleewong W."/>
            <person name="Yang X."/>
            <person name="Hu M."/>
            <person name="Wang Z."/>
            <person name="Hofmann A."/>
            <person name="Sternberg P.W."/>
            <person name="Tan P."/>
            <person name="Wang J."/>
            <person name="Gasser R.B."/>
        </authorList>
    </citation>
    <scope>NUCLEOTIDE SEQUENCE [LARGE SCALE GENOMIC DNA]</scope>
</reference>
<dbReference type="Proteomes" id="UP000054324">
    <property type="component" value="Unassembled WGS sequence"/>
</dbReference>
<feature type="non-terminal residue" evidence="1">
    <location>
        <position position="134"/>
    </location>
</feature>
<name>A0A075ABA9_OPIVI</name>
<keyword evidence="2" id="KW-1185">Reference proteome</keyword>
<dbReference type="KEGG" id="ovi:T265_14317"/>
<dbReference type="GeneID" id="20328483"/>
<protein>
    <submittedName>
        <fullName evidence="1">Uncharacterized protein</fullName>
    </submittedName>
</protein>
<dbReference type="RefSeq" id="XP_009171359.1">
    <property type="nucleotide sequence ID" value="XM_009173095.1"/>
</dbReference>
<dbReference type="CTD" id="20328483"/>
<organism evidence="1 2">
    <name type="scientific">Opisthorchis viverrini</name>
    <name type="common">Southeast Asian liver fluke</name>
    <dbReference type="NCBI Taxonomy" id="6198"/>
    <lineage>
        <taxon>Eukaryota</taxon>
        <taxon>Metazoa</taxon>
        <taxon>Spiralia</taxon>
        <taxon>Lophotrochozoa</taxon>
        <taxon>Platyhelminthes</taxon>
        <taxon>Trematoda</taxon>
        <taxon>Digenea</taxon>
        <taxon>Opisthorchiida</taxon>
        <taxon>Opisthorchiata</taxon>
        <taxon>Opisthorchiidae</taxon>
        <taxon>Opisthorchis</taxon>
    </lineage>
</organism>